<evidence type="ECO:0000256" key="3">
    <source>
        <dbReference type="ARBA" id="ARBA00023125"/>
    </source>
</evidence>
<dbReference type="Gene3D" id="1.10.10.10">
    <property type="entry name" value="Winged helix-like DNA-binding domain superfamily/Winged helix DNA-binding domain"/>
    <property type="match status" value="1"/>
</dbReference>
<evidence type="ECO:0000313" key="7">
    <source>
        <dbReference type="Proteomes" id="UP000679575"/>
    </source>
</evidence>
<dbReference type="PRINTS" id="PR00039">
    <property type="entry name" value="HTHLYSR"/>
</dbReference>
<dbReference type="CDD" id="cd08474">
    <property type="entry name" value="PBP2_CrgA_like_5"/>
    <property type="match status" value="1"/>
</dbReference>
<protein>
    <submittedName>
        <fullName evidence="6">LysR family transcriptional regulator</fullName>
    </submittedName>
</protein>
<dbReference type="SUPFAM" id="SSF46785">
    <property type="entry name" value="Winged helix' DNA-binding domain"/>
    <property type="match status" value="1"/>
</dbReference>
<sequence length="301" mass="33468">MQREELGDLWVFLAVVEERSFTKAAARLGTSQSSISHTVRRLEQRLNLQLLTRTTRSVAPTEAGLQLIRTLQPAFGQIATQLDNLNQFRERIVGHIRLTATKFVAESILLPAVNRLLSQHPQLQIEISVEQRLLDLAAEGFDAGVRLGEQVAKDMVAVRISPDLRFLVAGSPAYFAEHPRPLTPQQLTEHNCINLRLPTAGGLYTWEFKKAGRELNVRVAGQLVCNEPDLVTKAALAGAGLCFQPEDALADAIKQGKLLAVLEDWCPLQPGYHLYFPSRQQHSAAFRLLIDALKYPPINTV</sequence>
<dbReference type="SUPFAM" id="SSF53850">
    <property type="entry name" value="Periplasmic binding protein-like II"/>
    <property type="match status" value="1"/>
</dbReference>
<organism evidence="6 7">
    <name type="scientific">Shewanella yunxiaonensis</name>
    <dbReference type="NCBI Taxonomy" id="2829809"/>
    <lineage>
        <taxon>Bacteria</taxon>
        <taxon>Pseudomonadati</taxon>
        <taxon>Pseudomonadota</taxon>
        <taxon>Gammaproteobacteria</taxon>
        <taxon>Alteromonadales</taxon>
        <taxon>Shewanellaceae</taxon>
        <taxon>Shewanella</taxon>
    </lineage>
</organism>
<dbReference type="PROSITE" id="PS50931">
    <property type="entry name" value="HTH_LYSR"/>
    <property type="match status" value="1"/>
</dbReference>
<dbReference type="InterPro" id="IPR000847">
    <property type="entry name" value="LysR_HTH_N"/>
</dbReference>
<dbReference type="InterPro" id="IPR005119">
    <property type="entry name" value="LysR_subst-bd"/>
</dbReference>
<dbReference type="Pfam" id="PF00126">
    <property type="entry name" value="HTH_1"/>
    <property type="match status" value="1"/>
</dbReference>
<evidence type="ECO:0000256" key="1">
    <source>
        <dbReference type="ARBA" id="ARBA00009437"/>
    </source>
</evidence>
<reference evidence="6 7" key="1">
    <citation type="submission" date="2021-04" db="EMBL/GenBank/DDBJ databases">
        <title>Novel species identification of genus Shewanella.</title>
        <authorList>
            <person name="Liu G."/>
        </authorList>
    </citation>
    <scope>NUCLEOTIDE SEQUENCE [LARGE SCALE GENOMIC DNA]</scope>
    <source>
        <strain evidence="6 7">FJAT-54481</strain>
    </source>
</reference>
<evidence type="ECO:0000313" key="6">
    <source>
        <dbReference type="EMBL" id="QUN05172.1"/>
    </source>
</evidence>
<accession>A0ABX7YQZ4</accession>
<gene>
    <name evidence="6" type="ORF">KDN34_13315</name>
</gene>
<name>A0ABX7YQZ4_9GAMM</name>
<keyword evidence="7" id="KW-1185">Reference proteome</keyword>
<dbReference type="InterPro" id="IPR058163">
    <property type="entry name" value="LysR-type_TF_proteobact-type"/>
</dbReference>
<dbReference type="PANTHER" id="PTHR30537">
    <property type="entry name" value="HTH-TYPE TRANSCRIPTIONAL REGULATOR"/>
    <property type="match status" value="1"/>
</dbReference>
<keyword evidence="3" id="KW-0238">DNA-binding</keyword>
<evidence type="ECO:0000259" key="5">
    <source>
        <dbReference type="PROSITE" id="PS50931"/>
    </source>
</evidence>
<dbReference type="RefSeq" id="WP_212594207.1">
    <property type="nucleotide sequence ID" value="NZ_CP073587.1"/>
</dbReference>
<keyword evidence="4" id="KW-0804">Transcription</keyword>
<dbReference type="Proteomes" id="UP000679575">
    <property type="component" value="Chromosome"/>
</dbReference>
<dbReference type="Pfam" id="PF03466">
    <property type="entry name" value="LysR_substrate"/>
    <property type="match status" value="1"/>
</dbReference>
<evidence type="ECO:0000256" key="4">
    <source>
        <dbReference type="ARBA" id="ARBA00023163"/>
    </source>
</evidence>
<feature type="domain" description="HTH lysR-type" evidence="5">
    <location>
        <begin position="4"/>
        <end position="61"/>
    </location>
</feature>
<proteinExistence type="inferred from homology"/>
<dbReference type="PANTHER" id="PTHR30537:SF1">
    <property type="entry name" value="HTH-TYPE TRANSCRIPTIONAL REGULATOR PGRR"/>
    <property type="match status" value="1"/>
</dbReference>
<dbReference type="Gene3D" id="3.40.190.290">
    <property type="match status" value="1"/>
</dbReference>
<evidence type="ECO:0000256" key="2">
    <source>
        <dbReference type="ARBA" id="ARBA00023015"/>
    </source>
</evidence>
<dbReference type="InterPro" id="IPR036390">
    <property type="entry name" value="WH_DNA-bd_sf"/>
</dbReference>
<keyword evidence="2" id="KW-0805">Transcription regulation</keyword>
<dbReference type="InterPro" id="IPR036388">
    <property type="entry name" value="WH-like_DNA-bd_sf"/>
</dbReference>
<comment type="similarity">
    <text evidence="1">Belongs to the LysR transcriptional regulatory family.</text>
</comment>
<dbReference type="EMBL" id="CP073587">
    <property type="protein sequence ID" value="QUN05172.1"/>
    <property type="molecule type" value="Genomic_DNA"/>
</dbReference>